<dbReference type="InterPro" id="IPR012132">
    <property type="entry name" value="GMC_OxRdtase"/>
</dbReference>
<comment type="cofactor">
    <cofactor evidence="1">
        <name>FAD</name>
        <dbReference type="ChEBI" id="CHEBI:57692"/>
    </cofactor>
</comment>
<comment type="similarity">
    <text evidence="2 5">Belongs to the GMC oxidoreductase family.</text>
</comment>
<dbReference type="PROSITE" id="PS00624">
    <property type="entry name" value="GMC_OXRED_2"/>
    <property type="match status" value="1"/>
</dbReference>
<dbReference type="Gene3D" id="3.50.50.60">
    <property type="entry name" value="FAD/NAD(P)-binding domain"/>
    <property type="match status" value="1"/>
</dbReference>
<proteinExistence type="inferred from homology"/>
<keyword evidence="9" id="KW-1185">Reference proteome</keyword>
<evidence type="ECO:0000259" key="7">
    <source>
        <dbReference type="PROSITE" id="PS00624"/>
    </source>
</evidence>
<dbReference type="PIRSF" id="PIRSF000137">
    <property type="entry name" value="Alcohol_oxidase"/>
    <property type="match status" value="1"/>
</dbReference>
<evidence type="ECO:0000256" key="5">
    <source>
        <dbReference type="RuleBase" id="RU003968"/>
    </source>
</evidence>
<evidence type="ECO:0000313" key="8">
    <source>
        <dbReference type="EMBL" id="MDC0743858.1"/>
    </source>
</evidence>
<dbReference type="InterPro" id="IPR000172">
    <property type="entry name" value="GMC_OxRdtase_N"/>
</dbReference>
<dbReference type="Proteomes" id="UP001221411">
    <property type="component" value="Unassembled WGS sequence"/>
</dbReference>
<keyword evidence="4 5" id="KW-0274">FAD</keyword>
<accession>A0ABT5EPT9</accession>
<dbReference type="EMBL" id="JAQNDO010000001">
    <property type="protein sequence ID" value="MDC0743858.1"/>
    <property type="molecule type" value="Genomic_DNA"/>
</dbReference>
<dbReference type="InterPro" id="IPR036188">
    <property type="entry name" value="FAD/NAD-bd_sf"/>
</dbReference>
<keyword evidence="3 5" id="KW-0285">Flavoprotein</keyword>
<dbReference type="SUPFAM" id="SSF54373">
    <property type="entry name" value="FAD-linked reductases, C-terminal domain"/>
    <property type="match status" value="1"/>
</dbReference>
<feature type="domain" description="Glucose-methanol-choline oxidoreductase N-terminal" evidence="6">
    <location>
        <begin position="138"/>
        <end position="161"/>
    </location>
</feature>
<reference evidence="8 9" key="1">
    <citation type="submission" date="2022-11" db="EMBL/GenBank/DDBJ databases">
        <title>Minimal conservation of predation-associated metabolite biosynthetic gene clusters underscores biosynthetic potential of Myxococcota including descriptions for ten novel species: Archangium lansinium sp. nov., Myxococcus landrumus sp. nov., Nannocystis bai.</title>
        <authorList>
            <person name="Ahearne A."/>
            <person name="Stevens C."/>
            <person name="Dowd S."/>
        </authorList>
    </citation>
    <scope>NUCLEOTIDE SEQUENCE [LARGE SCALE GENOMIC DNA]</scope>
    <source>
        <strain evidence="8 9">RJM3</strain>
    </source>
</reference>
<sequence>MKRPSRAPWCTDLPAFAERAGLSRRDLLKLIGASSLYAIGARSLAGCSVDETISPLPEVYDYVVVGAGSAGCPLVARLLSEPGVTVLLVEAGGSNDREDIRNFTQSWKLTQPDSGVDWGYKSEPQPELLDRAQSYSAGKVLGGSSSINGMVWVRGHKDDFDGWAAQGCTGWGYESVLPSFMTLETYLAGDPAYHGTMGPMGPTAEFTSNNELSKGVLDAVMKLGYPLNQDYNGASPYGVGFTQLNVDVETGARQDAFTKFVKPLLSNLNLTIKTLARVKRITFDANRKVDKVLIDVNGAEIAVRARREVVLCTGTVNTPQLLMLSGIGSAAELAMLGIEHVADVPGVGQNLHDHLISVVVKKLRMPNAPSHITTMDVSIFTNGAPGAVNGPPRFEVQSYYMRYGWSDYPSEALALGCINLHPTSRGHVKLRSADPREAPIIEPNFLGTAEDWATQLEGYKMIRQIINTPELLAWVEDAEHTPGPTVVTDDQLREALRKYSEADFHPVGTCKMGVDPSAVVDPELRVRGVTGLRVAGAAIMPTIVSGNTNAASMMIGDRCARLMLGKG</sequence>
<feature type="domain" description="Glucose-methanol-choline oxidoreductase N-terminal" evidence="7">
    <location>
        <begin position="314"/>
        <end position="328"/>
    </location>
</feature>
<dbReference type="RefSeq" id="WP_271919805.1">
    <property type="nucleotide sequence ID" value="NZ_JAQNDO010000001.1"/>
</dbReference>
<dbReference type="Gene3D" id="3.30.560.10">
    <property type="entry name" value="Glucose Oxidase, domain 3"/>
    <property type="match status" value="1"/>
</dbReference>
<evidence type="ECO:0000256" key="3">
    <source>
        <dbReference type="ARBA" id="ARBA00022630"/>
    </source>
</evidence>
<evidence type="ECO:0000256" key="2">
    <source>
        <dbReference type="ARBA" id="ARBA00010790"/>
    </source>
</evidence>
<evidence type="ECO:0000259" key="6">
    <source>
        <dbReference type="PROSITE" id="PS00623"/>
    </source>
</evidence>
<evidence type="ECO:0000256" key="1">
    <source>
        <dbReference type="ARBA" id="ARBA00001974"/>
    </source>
</evidence>
<gene>
    <name evidence="8" type="ORF">POL67_21190</name>
</gene>
<protein>
    <submittedName>
        <fullName evidence="8">GMC family oxidoreductase N-terminal domain-containing protein</fullName>
    </submittedName>
</protein>
<dbReference type="Pfam" id="PF00732">
    <property type="entry name" value="GMC_oxred_N"/>
    <property type="match status" value="1"/>
</dbReference>
<dbReference type="PROSITE" id="PS00623">
    <property type="entry name" value="GMC_OXRED_1"/>
    <property type="match status" value="1"/>
</dbReference>
<dbReference type="PANTHER" id="PTHR11552:SF147">
    <property type="entry name" value="CHOLINE DEHYDROGENASE, MITOCHONDRIAL"/>
    <property type="match status" value="1"/>
</dbReference>
<comment type="caution">
    <text evidence="8">The sequence shown here is derived from an EMBL/GenBank/DDBJ whole genome shotgun (WGS) entry which is preliminary data.</text>
</comment>
<organism evidence="8 9">
    <name type="scientific">Polyangium mundeleinium</name>
    <dbReference type="NCBI Taxonomy" id="2995306"/>
    <lineage>
        <taxon>Bacteria</taxon>
        <taxon>Pseudomonadati</taxon>
        <taxon>Myxococcota</taxon>
        <taxon>Polyangia</taxon>
        <taxon>Polyangiales</taxon>
        <taxon>Polyangiaceae</taxon>
        <taxon>Polyangium</taxon>
    </lineage>
</organism>
<name>A0ABT5EPT9_9BACT</name>
<evidence type="ECO:0000313" key="9">
    <source>
        <dbReference type="Proteomes" id="UP001221411"/>
    </source>
</evidence>
<evidence type="ECO:0000256" key="4">
    <source>
        <dbReference type="ARBA" id="ARBA00022827"/>
    </source>
</evidence>
<dbReference type="SUPFAM" id="SSF51905">
    <property type="entry name" value="FAD/NAD(P)-binding domain"/>
    <property type="match status" value="1"/>
</dbReference>
<dbReference type="PANTHER" id="PTHR11552">
    <property type="entry name" value="GLUCOSE-METHANOL-CHOLINE GMC OXIDOREDUCTASE"/>
    <property type="match status" value="1"/>
</dbReference>
<dbReference type="Pfam" id="PF05199">
    <property type="entry name" value="GMC_oxred_C"/>
    <property type="match status" value="1"/>
</dbReference>
<dbReference type="InterPro" id="IPR007867">
    <property type="entry name" value="GMC_OxRtase_C"/>
</dbReference>